<evidence type="ECO:0000256" key="9">
    <source>
        <dbReference type="PROSITE-ProRule" id="PRU10141"/>
    </source>
</evidence>
<dbReference type="SUPFAM" id="SSF56112">
    <property type="entry name" value="Protein kinase-like (PK-like)"/>
    <property type="match status" value="1"/>
</dbReference>
<feature type="compositionally biased region" description="Basic and acidic residues" evidence="11">
    <location>
        <begin position="380"/>
        <end position="396"/>
    </location>
</feature>
<dbReference type="PANTHER" id="PTHR47634:SF9">
    <property type="entry name" value="PROTEIN KINASE DOMAIN-CONTAINING PROTEIN-RELATED"/>
    <property type="match status" value="1"/>
</dbReference>
<dbReference type="PANTHER" id="PTHR47634">
    <property type="entry name" value="PROTEIN KINASE DOMAIN-CONTAINING PROTEIN-RELATED"/>
    <property type="match status" value="1"/>
</dbReference>
<dbReference type="FunFam" id="1.10.510.10:FF:000541">
    <property type="entry name" value="CMGC/SRPK protein kinase"/>
    <property type="match status" value="1"/>
</dbReference>
<feature type="region of interest" description="Disordered" evidence="11">
    <location>
        <begin position="277"/>
        <end position="427"/>
    </location>
</feature>
<feature type="compositionally biased region" description="Basic residues" evidence="11">
    <location>
        <begin position="364"/>
        <end position="378"/>
    </location>
</feature>
<evidence type="ECO:0000259" key="12">
    <source>
        <dbReference type="PROSITE" id="PS50011"/>
    </source>
</evidence>
<keyword evidence="6 9" id="KW-0067">ATP-binding</keyword>
<feature type="compositionally biased region" description="Basic and acidic residues" evidence="11">
    <location>
        <begin position="416"/>
        <end position="427"/>
    </location>
</feature>
<evidence type="ECO:0000256" key="1">
    <source>
        <dbReference type="ARBA" id="ARBA00012513"/>
    </source>
</evidence>
<dbReference type="SMART" id="SM00220">
    <property type="entry name" value="S_TKc"/>
    <property type="match status" value="1"/>
</dbReference>
<comment type="catalytic activity">
    <reaction evidence="7">
        <text>L-threonyl-[protein] + ATP = O-phospho-L-threonyl-[protein] + ADP + H(+)</text>
        <dbReference type="Rhea" id="RHEA:46608"/>
        <dbReference type="Rhea" id="RHEA-COMP:11060"/>
        <dbReference type="Rhea" id="RHEA-COMP:11605"/>
        <dbReference type="ChEBI" id="CHEBI:15378"/>
        <dbReference type="ChEBI" id="CHEBI:30013"/>
        <dbReference type="ChEBI" id="CHEBI:30616"/>
        <dbReference type="ChEBI" id="CHEBI:61977"/>
        <dbReference type="ChEBI" id="CHEBI:456216"/>
        <dbReference type="EC" id="2.7.11.1"/>
    </reaction>
</comment>
<feature type="compositionally biased region" description="Polar residues" evidence="11">
    <location>
        <begin position="277"/>
        <end position="296"/>
    </location>
</feature>
<feature type="compositionally biased region" description="Low complexity" evidence="11">
    <location>
        <begin position="27"/>
        <end position="37"/>
    </location>
</feature>
<dbReference type="InterPro" id="IPR008271">
    <property type="entry name" value="Ser/Thr_kinase_AS"/>
</dbReference>
<keyword evidence="2 10" id="KW-0723">Serine/threonine-protein kinase</keyword>
<feature type="region of interest" description="Disordered" evidence="11">
    <location>
        <begin position="1"/>
        <end position="78"/>
    </location>
</feature>
<sequence length="427" mass="47689">MDKRRQAAVLNAKKTTKKKRRKPDTLPSTPSAATPTSRSEVHTPTIDVYEDPQMQPEERMGGHESEYSEDSASQFSNEEEDLEDYCKGGYHPIRIGDEFFDGRYTIVRKLGWGHFSTVWLARDNRSRRHVALKVVKSAPHYTETALDEIKLLERVVTANPSAIGRRYVVELLDHFKHKGPNGTHICMVFEVLGENLLSLIKRYKHRGIPGHLVKQIAKQVLMGLDYMHRECGIIHTDLKPENVLVCIEDVEELVQREMLSVSAKQSKRHSADYVRTMASQPLSNPTSVSPSNIRSTSRPHHQMAQQAAASSLDSPLRTGAGTPSRMGPLASENMQPTPSSSEGSALAALPLSPSQSEGQGLTKNQKKKNQKKRRKQKLKMQAEKDGVEREENGRDENMEDEEGGSENGRLAGNGEGKVDAHSRSRVT</sequence>
<evidence type="ECO:0000256" key="4">
    <source>
        <dbReference type="ARBA" id="ARBA00022741"/>
    </source>
</evidence>
<dbReference type="GO" id="GO:0005634">
    <property type="term" value="C:nucleus"/>
    <property type="evidence" value="ECO:0007669"/>
    <property type="project" value="TreeGrafter"/>
</dbReference>
<dbReference type="InterPro" id="IPR017441">
    <property type="entry name" value="Protein_kinase_ATP_BS"/>
</dbReference>
<dbReference type="InterPro" id="IPR000719">
    <property type="entry name" value="Prot_kinase_dom"/>
</dbReference>
<keyword evidence="3" id="KW-0808">Transferase</keyword>
<evidence type="ECO:0000256" key="5">
    <source>
        <dbReference type="ARBA" id="ARBA00022777"/>
    </source>
</evidence>
<dbReference type="GO" id="GO:0005737">
    <property type="term" value="C:cytoplasm"/>
    <property type="evidence" value="ECO:0007669"/>
    <property type="project" value="TreeGrafter"/>
</dbReference>
<evidence type="ECO:0000313" key="14">
    <source>
        <dbReference type="Proteomes" id="UP000268093"/>
    </source>
</evidence>
<dbReference type="GO" id="GO:0005524">
    <property type="term" value="F:ATP binding"/>
    <property type="evidence" value="ECO:0007669"/>
    <property type="project" value="UniProtKB-UniRule"/>
</dbReference>
<dbReference type="GO" id="GO:0050684">
    <property type="term" value="P:regulation of mRNA processing"/>
    <property type="evidence" value="ECO:0007669"/>
    <property type="project" value="TreeGrafter"/>
</dbReference>
<dbReference type="EC" id="2.7.11.1" evidence="1"/>
<dbReference type="GO" id="GO:0004674">
    <property type="term" value="F:protein serine/threonine kinase activity"/>
    <property type="evidence" value="ECO:0007669"/>
    <property type="project" value="UniProtKB-KW"/>
</dbReference>
<dbReference type="InterPro" id="IPR051334">
    <property type="entry name" value="SRPK"/>
</dbReference>
<dbReference type="AlphaFoldDB" id="A0A432ZZ75"/>
<feature type="compositionally biased region" description="Polar residues" evidence="11">
    <location>
        <begin position="352"/>
        <end position="362"/>
    </location>
</feature>
<reference evidence="13 14" key="1">
    <citation type="journal article" date="2018" name="New Phytol.">
        <title>Phylogenomics of Endogonaceae and evolution of mycorrhizas within Mucoromycota.</title>
        <authorList>
            <person name="Chang Y."/>
            <person name="Desiro A."/>
            <person name="Na H."/>
            <person name="Sandor L."/>
            <person name="Lipzen A."/>
            <person name="Clum A."/>
            <person name="Barry K."/>
            <person name="Grigoriev I.V."/>
            <person name="Martin F.M."/>
            <person name="Stajich J.E."/>
            <person name="Smith M.E."/>
            <person name="Bonito G."/>
            <person name="Spatafora J.W."/>
        </authorList>
    </citation>
    <scope>NUCLEOTIDE SEQUENCE [LARGE SCALE GENOMIC DNA]</scope>
    <source>
        <strain evidence="13 14">GMNB39</strain>
    </source>
</reference>
<dbReference type="Gene3D" id="3.30.200.20">
    <property type="entry name" value="Phosphorylase Kinase, domain 1"/>
    <property type="match status" value="1"/>
</dbReference>
<organism evidence="13 14">
    <name type="scientific">Jimgerdemannia flammicorona</name>
    <dbReference type="NCBI Taxonomy" id="994334"/>
    <lineage>
        <taxon>Eukaryota</taxon>
        <taxon>Fungi</taxon>
        <taxon>Fungi incertae sedis</taxon>
        <taxon>Mucoromycota</taxon>
        <taxon>Mucoromycotina</taxon>
        <taxon>Endogonomycetes</taxon>
        <taxon>Endogonales</taxon>
        <taxon>Endogonaceae</taxon>
        <taxon>Jimgerdemannia</taxon>
    </lineage>
</organism>
<dbReference type="InterPro" id="IPR011009">
    <property type="entry name" value="Kinase-like_dom_sf"/>
</dbReference>
<feature type="compositionally biased region" description="Basic and acidic residues" evidence="11">
    <location>
        <begin position="56"/>
        <end position="66"/>
    </location>
</feature>
<keyword evidence="5 13" id="KW-0418">Kinase</keyword>
<dbReference type="OrthoDB" id="2649at2759"/>
<dbReference type="Pfam" id="PF00069">
    <property type="entry name" value="Pkinase"/>
    <property type="match status" value="1"/>
</dbReference>
<protein>
    <recommendedName>
        <fullName evidence="1">non-specific serine/threonine protein kinase</fullName>
        <ecNumber evidence="1">2.7.11.1</ecNumber>
    </recommendedName>
</protein>
<feature type="domain" description="Protein kinase" evidence="12">
    <location>
        <begin position="104"/>
        <end position="387"/>
    </location>
</feature>
<keyword evidence="4 9" id="KW-0547">Nucleotide-binding</keyword>
<feature type="compositionally biased region" description="Polar residues" evidence="11">
    <location>
        <begin position="332"/>
        <end position="343"/>
    </location>
</feature>
<evidence type="ECO:0000256" key="11">
    <source>
        <dbReference type="SAM" id="MobiDB-lite"/>
    </source>
</evidence>
<name>A0A432ZZ75_9FUNG</name>
<evidence type="ECO:0000256" key="2">
    <source>
        <dbReference type="ARBA" id="ARBA00022527"/>
    </source>
</evidence>
<proteinExistence type="inferred from homology"/>
<comment type="caution">
    <text evidence="13">The sequence shown here is derived from an EMBL/GenBank/DDBJ whole genome shotgun (WGS) entry which is preliminary data.</text>
</comment>
<feature type="binding site" evidence="9">
    <location>
        <position position="133"/>
    </location>
    <ligand>
        <name>ATP</name>
        <dbReference type="ChEBI" id="CHEBI:30616"/>
    </ligand>
</feature>
<gene>
    <name evidence="13" type="ORF">BC936DRAFT_143290</name>
</gene>
<evidence type="ECO:0000256" key="6">
    <source>
        <dbReference type="ARBA" id="ARBA00022840"/>
    </source>
</evidence>
<dbReference type="Proteomes" id="UP000268093">
    <property type="component" value="Unassembled WGS sequence"/>
</dbReference>
<dbReference type="Gene3D" id="1.10.510.10">
    <property type="entry name" value="Transferase(Phosphotransferase) domain 1"/>
    <property type="match status" value="1"/>
</dbReference>
<keyword evidence="14" id="KW-1185">Reference proteome</keyword>
<dbReference type="EMBL" id="RBNI01026132">
    <property type="protein sequence ID" value="RUO95760.1"/>
    <property type="molecule type" value="Genomic_DNA"/>
</dbReference>
<dbReference type="FunFam" id="3.30.200.20:FF:000076">
    <property type="entry name" value="CMGC/SRPK protein kinase"/>
    <property type="match status" value="1"/>
</dbReference>
<evidence type="ECO:0000256" key="7">
    <source>
        <dbReference type="ARBA" id="ARBA00047899"/>
    </source>
</evidence>
<evidence type="ECO:0000313" key="13">
    <source>
        <dbReference type="EMBL" id="RUO95760.1"/>
    </source>
</evidence>
<evidence type="ECO:0000256" key="3">
    <source>
        <dbReference type="ARBA" id="ARBA00022679"/>
    </source>
</evidence>
<dbReference type="PROSITE" id="PS00107">
    <property type="entry name" value="PROTEIN_KINASE_ATP"/>
    <property type="match status" value="1"/>
</dbReference>
<dbReference type="PROSITE" id="PS00108">
    <property type="entry name" value="PROTEIN_KINASE_ST"/>
    <property type="match status" value="1"/>
</dbReference>
<dbReference type="GO" id="GO:0000245">
    <property type="term" value="P:spliceosomal complex assembly"/>
    <property type="evidence" value="ECO:0007669"/>
    <property type="project" value="TreeGrafter"/>
</dbReference>
<evidence type="ECO:0000256" key="10">
    <source>
        <dbReference type="RuleBase" id="RU000304"/>
    </source>
</evidence>
<comment type="similarity">
    <text evidence="10">Belongs to the protein kinase superfamily.</text>
</comment>
<comment type="catalytic activity">
    <reaction evidence="8">
        <text>L-seryl-[protein] + ATP = O-phospho-L-seryl-[protein] + ADP + H(+)</text>
        <dbReference type="Rhea" id="RHEA:17989"/>
        <dbReference type="Rhea" id="RHEA-COMP:9863"/>
        <dbReference type="Rhea" id="RHEA-COMP:11604"/>
        <dbReference type="ChEBI" id="CHEBI:15378"/>
        <dbReference type="ChEBI" id="CHEBI:29999"/>
        <dbReference type="ChEBI" id="CHEBI:30616"/>
        <dbReference type="ChEBI" id="CHEBI:83421"/>
        <dbReference type="ChEBI" id="CHEBI:456216"/>
        <dbReference type="EC" id="2.7.11.1"/>
    </reaction>
</comment>
<accession>A0A432ZZ75</accession>
<dbReference type="PROSITE" id="PS50011">
    <property type="entry name" value="PROTEIN_KINASE_DOM"/>
    <property type="match status" value="1"/>
</dbReference>
<evidence type="ECO:0000256" key="8">
    <source>
        <dbReference type="ARBA" id="ARBA00048679"/>
    </source>
</evidence>